<dbReference type="EMBL" id="NHRY01000215">
    <property type="protein sequence ID" value="PPQ30327.1"/>
    <property type="molecule type" value="Genomic_DNA"/>
</dbReference>
<dbReference type="AlphaFoldDB" id="A0A2S6N6U9"/>
<dbReference type="Gene3D" id="2.160.20.160">
    <property type="match status" value="1"/>
</dbReference>
<protein>
    <recommendedName>
        <fullName evidence="3">Calcium-binding protein</fullName>
    </recommendedName>
</protein>
<name>A0A2S6N6U9_RHOGL</name>
<gene>
    <name evidence="1" type="ORF">CCS01_19675</name>
</gene>
<evidence type="ECO:0000313" key="1">
    <source>
        <dbReference type="EMBL" id="PPQ30327.1"/>
    </source>
</evidence>
<sequence>MTTINFGDEDHAMASLTVSSDVVTFGDGQGDILLLNGDGNTATLGAGNQDMAAVGGTSNTVTLGDGDRDAATTMNGSFNQITLGNGNADTAIVSGGSHNTVTLGNGNQDSAVVNGGPDTTIRLGDGAGDTAAVSGNEENVYIGNGNADAVTVSALNTYIYAGNGQGDTLTINGDLDSVFGGQANVIRLANGGGTGILNLQGCSQPLLFMGSGTHAYLTACTAPVVSIRSAASASVVDQSIGMQLDLGPTIGSVALGDFGRDLAHGVIDLIGGIGGFATTGAVLAALAPDGSGGTLVPFGPGSALDIQAVAPSALTAANFRIG</sequence>
<dbReference type="Proteomes" id="UP000239724">
    <property type="component" value="Unassembled WGS sequence"/>
</dbReference>
<reference evidence="1 2" key="1">
    <citation type="journal article" date="2018" name="Arch. Microbiol.">
        <title>New insights into the metabolic potential of the phototrophic purple bacterium Rhodopila globiformis DSM 161(T) from its draft genome sequence and evidence for a vanadium-dependent nitrogenase.</title>
        <authorList>
            <person name="Imhoff J.F."/>
            <person name="Rahn T."/>
            <person name="Kunzel S."/>
            <person name="Neulinger S.C."/>
        </authorList>
    </citation>
    <scope>NUCLEOTIDE SEQUENCE [LARGE SCALE GENOMIC DNA]</scope>
    <source>
        <strain evidence="1 2">DSM 161</strain>
    </source>
</reference>
<accession>A0A2S6N6U9</accession>
<comment type="caution">
    <text evidence="1">The sequence shown here is derived from an EMBL/GenBank/DDBJ whole genome shotgun (WGS) entry which is preliminary data.</text>
</comment>
<keyword evidence="2" id="KW-1185">Reference proteome</keyword>
<evidence type="ECO:0008006" key="3">
    <source>
        <dbReference type="Google" id="ProtNLM"/>
    </source>
</evidence>
<organism evidence="1 2">
    <name type="scientific">Rhodopila globiformis</name>
    <name type="common">Rhodopseudomonas globiformis</name>
    <dbReference type="NCBI Taxonomy" id="1071"/>
    <lineage>
        <taxon>Bacteria</taxon>
        <taxon>Pseudomonadati</taxon>
        <taxon>Pseudomonadota</taxon>
        <taxon>Alphaproteobacteria</taxon>
        <taxon>Acetobacterales</taxon>
        <taxon>Acetobacteraceae</taxon>
        <taxon>Rhodopila</taxon>
    </lineage>
</organism>
<proteinExistence type="predicted"/>
<evidence type="ECO:0000313" key="2">
    <source>
        <dbReference type="Proteomes" id="UP000239724"/>
    </source>
</evidence>